<dbReference type="InParanoid" id="K0KVG9"/>
<feature type="compositionally biased region" description="Acidic residues" evidence="1">
    <location>
        <begin position="352"/>
        <end position="363"/>
    </location>
</feature>
<reference evidence="2 3" key="1">
    <citation type="journal article" date="2012" name="Eukaryot. Cell">
        <title>Draft genome sequence of Wickerhamomyces ciferrii NRRL Y-1031 F-60-10.</title>
        <authorList>
            <person name="Schneider J."/>
            <person name="Andrea H."/>
            <person name="Blom J."/>
            <person name="Jaenicke S."/>
            <person name="Ruckert C."/>
            <person name="Schorsch C."/>
            <person name="Szczepanowski R."/>
            <person name="Farwick M."/>
            <person name="Goesmann A."/>
            <person name="Puhler A."/>
            <person name="Schaffer S."/>
            <person name="Tauch A."/>
            <person name="Kohler T."/>
            <person name="Brinkrolf K."/>
        </authorList>
    </citation>
    <scope>NUCLEOTIDE SEQUENCE [LARGE SCALE GENOMIC DNA]</scope>
    <source>
        <strain evidence="3">ATCC 14091 / BCRC 22168 / CBS 111 / JCM 3599 / NBRC 0793 / NRRL Y-1031 F-60-10</strain>
    </source>
</reference>
<feature type="compositionally biased region" description="Low complexity" evidence="1">
    <location>
        <begin position="412"/>
        <end position="434"/>
    </location>
</feature>
<keyword evidence="3" id="KW-1185">Reference proteome</keyword>
<dbReference type="EMBL" id="CAIF01000217">
    <property type="protein sequence ID" value="CCH45917.1"/>
    <property type="molecule type" value="Genomic_DNA"/>
</dbReference>
<dbReference type="Proteomes" id="UP000009328">
    <property type="component" value="Unassembled WGS sequence"/>
</dbReference>
<accession>K0KVG9</accession>
<feature type="compositionally biased region" description="Basic and acidic residues" evidence="1">
    <location>
        <begin position="194"/>
        <end position="223"/>
    </location>
</feature>
<evidence type="ECO:0000313" key="3">
    <source>
        <dbReference type="Proteomes" id="UP000009328"/>
    </source>
</evidence>
<evidence type="ECO:0000256" key="1">
    <source>
        <dbReference type="SAM" id="MobiDB-lite"/>
    </source>
</evidence>
<feature type="compositionally biased region" description="Polar residues" evidence="1">
    <location>
        <begin position="272"/>
        <end position="299"/>
    </location>
</feature>
<feature type="region of interest" description="Disordered" evidence="1">
    <location>
        <begin position="194"/>
        <end position="249"/>
    </location>
</feature>
<evidence type="ECO:0000313" key="2">
    <source>
        <dbReference type="EMBL" id="CCH45917.1"/>
    </source>
</evidence>
<name>K0KVG9_WICCF</name>
<feature type="compositionally biased region" description="Polar residues" evidence="1">
    <location>
        <begin position="375"/>
        <end position="401"/>
    </location>
</feature>
<dbReference type="HOGENOM" id="CLU_290561_0_0_1"/>
<feature type="region of interest" description="Disordered" evidence="1">
    <location>
        <begin position="265"/>
        <end position="311"/>
    </location>
</feature>
<gene>
    <name evidence="2" type="ORF">BN7_5504</name>
</gene>
<dbReference type="eggNOG" id="ENOG502S3IE">
    <property type="taxonomic scope" value="Eukaryota"/>
</dbReference>
<feature type="region of interest" description="Disordered" evidence="1">
    <location>
        <begin position="349"/>
        <end position="440"/>
    </location>
</feature>
<organism evidence="2 3">
    <name type="scientific">Wickerhamomyces ciferrii (strain ATCC 14091 / BCRC 22168 / CBS 111 / JCM 3599 / NBRC 0793 / NRRL Y-1031 F-60-10)</name>
    <name type="common">Yeast</name>
    <name type="synonym">Pichia ciferrii</name>
    <dbReference type="NCBI Taxonomy" id="1206466"/>
    <lineage>
        <taxon>Eukaryota</taxon>
        <taxon>Fungi</taxon>
        <taxon>Dikarya</taxon>
        <taxon>Ascomycota</taxon>
        <taxon>Saccharomycotina</taxon>
        <taxon>Saccharomycetes</taxon>
        <taxon>Phaffomycetales</taxon>
        <taxon>Wickerhamomycetaceae</taxon>
        <taxon>Wickerhamomyces</taxon>
    </lineage>
</organism>
<comment type="caution">
    <text evidence="2">The sequence shown here is derived from an EMBL/GenBank/DDBJ whole genome shotgun (WGS) entry which is preliminary data.</text>
</comment>
<dbReference type="AlphaFoldDB" id="K0KVG9"/>
<proteinExistence type="predicted"/>
<sequence length="1053" mass="121450">MSNEFIVQTIKMVLHDVRDLKDIKKIRLTRPYQTEKVLVRLTMLVNAVKYGDQPSLDLTDYTQGYSESKILNFTVKTGSLASQHFKELKKAYPIVDNSTGKVLKGTKDKVQFYDNGYHVFLNVVAEAYNGLTELQLKVTEFKIINKQPAMILKMSLNQQAKLTSLVKLLEKRREDNLITTPKNEEEIKKIIAVIRKDDKPEEHQSKRQKPNEEEEKEAEKEEAPTQQSSDGTIFPTNPLFNPLPEEQQDEVPLTQMQNEIFQGSDDFDQLKSDNNIQSSQNHDSSNEGNLRVSNDQPQQILPKIEEEETDNEIQVKREPILNNRIKLEDSNVSLSQQLRDNNVEVITVLNDSGDDDSDSDSDIENVNGKDRTDHASTVTKDVQTSLTPTVQDNVQSQSDLSKTIEIAKDNQDNNNPEQTPNNNENGEEQPQQFNESDEVNYAKSQDGIASIMSRSIELGVPYSFTGFIIGIEPLNFKVLAKSFNDLIKITNFKLYISNIPYLNSNIFQINKNVICLEFRTKEQILSFFGYDDIELAFLEQDKIQAKLIKLLETRHRLEIDILRKVINLSVAQDYLDQGVEEEESGDRWIISDLSKSLRFYQKAYDYYIEAINKNDGLVDAYYNADRLLFHIWEVYHSIPLIILNNVDGCDVVNYPLREIKEKHEFVIKKFPQITWELKFNLILINLEIIEEFNENFKYEDLLKICDDCVGILEGVLDYQLKELDLFLKKLENPFEDQGDQDEQGGEQDDDDYEVMEQITPSSVLETVLTSYKLIETSLGNCENQIQINLLNENFKSFQIKLSEILELLFGKFNPDLNPENKYQLNFIQQEIQDIKLVIHTNEGFLINDYESLLTHWSNSERLKGLEQNSSRYLAEADSFQNFKGLLSSSPEGLNSELHWIIINQINLNLKKSQELIKLEMDTEILNKTAEVSSKNSKIIEVLILRADNELIRSSFKDLESSIKNHDILVQNAINLLKNGLNLSNANCGLRETIIDKFKKEKLKKECVLRLLLLTRDSITQDDLIRNIGINYYSKEVEDLQNVEIYKPLFSKVV</sequence>
<protein>
    <submittedName>
        <fullName evidence="2">Uncharacterized protein</fullName>
    </submittedName>
</protein>
<feature type="compositionally biased region" description="Polar residues" evidence="1">
    <location>
        <begin position="224"/>
        <end position="239"/>
    </location>
</feature>